<reference evidence="1 2" key="1">
    <citation type="submission" date="2020-04" db="EMBL/GenBank/DDBJ databases">
        <title>Plant Genome Project.</title>
        <authorList>
            <person name="Zhang R.-G."/>
        </authorList>
    </citation>
    <scope>NUCLEOTIDE SEQUENCE [LARGE SCALE GENOMIC DNA]</scope>
    <source>
        <strain evidence="1">YNK0</strain>
        <tissue evidence="1">Leaf</tissue>
    </source>
</reference>
<dbReference type="Proteomes" id="UP000655225">
    <property type="component" value="Unassembled WGS sequence"/>
</dbReference>
<accession>A0A835DRK1</accession>
<dbReference type="OrthoDB" id="1933842at2759"/>
<gene>
    <name evidence="1" type="ORF">HHK36_001367</name>
</gene>
<dbReference type="EMBL" id="JABCRI010000001">
    <property type="protein sequence ID" value="KAF8413386.1"/>
    <property type="molecule type" value="Genomic_DNA"/>
</dbReference>
<comment type="caution">
    <text evidence="1">The sequence shown here is derived from an EMBL/GenBank/DDBJ whole genome shotgun (WGS) entry which is preliminary data.</text>
</comment>
<sequence length="142" mass="16081">MFILAFIHAECTIQEPKADTANQFVRIPKARLDSLLRSEVKGLVGVLIMMVESLRERHLFRARHDADVGRELQHLVPMEVFGEEVLSAQSQHRHLLEELGQAFPDEVEAYWEIRATSAAESKQLAQAQSIFSNGDVKVKTDN</sequence>
<proteinExistence type="predicted"/>
<evidence type="ECO:0000313" key="1">
    <source>
        <dbReference type="EMBL" id="KAF8413386.1"/>
    </source>
</evidence>
<organism evidence="1 2">
    <name type="scientific">Tetracentron sinense</name>
    <name type="common">Spur-leaf</name>
    <dbReference type="NCBI Taxonomy" id="13715"/>
    <lineage>
        <taxon>Eukaryota</taxon>
        <taxon>Viridiplantae</taxon>
        <taxon>Streptophyta</taxon>
        <taxon>Embryophyta</taxon>
        <taxon>Tracheophyta</taxon>
        <taxon>Spermatophyta</taxon>
        <taxon>Magnoliopsida</taxon>
        <taxon>Trochodendrales</taxon>
        <taxon>Trochodendraceae</taxon>
        <taxon>Tetracentron</taxon>
    </lineage>
</organism>
<protein>
    <submittedName>
        <fullName evidence="1">Uncharacterized protein</fullName>
    </submittedName>
</protein>
<name>A0A835DRK1_TETSI</name>
<evidence type="ECO:0000313" key="2">
    <source>
        <dbReference type="Proteomes" id="UP000655225"/>
    </source>
</evidence>
<dbReference type="AlphaFoldDB" id="A0A835DRK1"/>
<keyword evidence="2" id="KW-1185">Reference proteome</keyword>